<name>A0AA36BBF2_OCTVU</name>
<evidence type="ECO:0000256" key="1">
    <source>
        <dbReference type="SAM" id="Phobius"/>
    </source>
</evidence>
<sequence length="347" mass="39875">MHPVKRICLQYSSDYLSFAFIPSPQNCQLPMCLLCHQTLTNETIKPSHLKYHFEAKHSGKKDKPLSYFLQLSFSFKKQIQTFNMLLQETSKQENEGLIASYNIALLVTKSGKSQTIGETLLRPVSEEVLSTVMHEKPDNIMKKIPLSNNTISRRIDEMATDVKHQLINIHQRCEFSIQVDESTVVDNQCLMMVYVRYLQSLHDDMVERFQDVIAPNISNWYSNPFKVNAVDCKEDVQEELIALQNDNEATMRYRHYSKARMDMLQIAYGVQVVGFVADVIALATVGWLTQYGRKIGLFKMCTSLRCSKCYVHWETEDHAGCGLSWVHPAISCCHYGNCVYIQTKCES</sequence>
<evidence type="ECO:0000313" key="3">
    <source>
        <dbReference type="EMBL" id="CAI9730587.1"/>
    </source>
</evidence>
<feature type="domain" description="C2H2-type" evidence="2">
    <location>
        <begin position="32"/>
        <end position="52"/>
    </location>
</feature>
<dbReference type="EMBL" id="OX597824">
    <property type="protein sequence ID" value="CAI9730587.1"/>
    <property type="molecule type" value="Genomic_DNA"/>
</dbReference>
<keyword evidence="1" id="KW-0812">Transmembrane</keyword>
<protein>
    <submittedName>
        <fullName evidence="3">Finger BED domain-containing 5-like</fullName>
    </submittedName>
</protein>
<dbReference type="AlphaFoldDB" id="A0AA36BBF2"/>
<gene>
    <name evidence="3" type="ORF">OCTVUL_1B014791</name>
</gene>
<accession>A0AA36BBF2</accession>
<keyword evidence="1" id="KW-0472">Membrane</keyword>
<feature type="transmembrane region" description="Helical" evidence="1">
    <location>
        <begin position="266"/>
        <end position="289"/>
    </location>
</feature>
<dbReference type="Proteomes" id="UP001162480">
    <property type="component" value="Chromosome 11"/>
</dbReference>
<organism evidence="3 4">
    <name type="scientific">Octopus vulgaris</name>
    <name type="common">Common octopus</name>
    <dbReference type="NCBI Taxonomy" id="6645"/>
    <lineage>
        <taxon>Eukaryota</taxon>
        <taxon>Metazoa</taxon>
        <taxon>Spiralia</taxon>
        <taxon>Lophotrochozoa</taxon>
        <taxon>Mollusca</taxon>
        <taxon>Cephalopoda</taxon>
        <taxon>Coleoidea</taxon>
        <taxon>Octopodiformes</taxon>
        <taxon>Octopoda</taxon>
        <taxon>Incirrata</taxon>
        <taxon>Octopodidae</taxon>
        <taxon>Octopus</taxon>
    </lineage>
</organism>
<dbReference type="PROSITE" id="PS00028">
    <property type="entry name" value="ZINC_FINGER_C2H2_1"/>
    <property type="match status" value="1"/>
</dbReference>
<proteinExistence type="predicted"/>
<keyword evidence="4" id="KW-1185">Reference proteome</keyword>
<keyword evidence="1" id="KW-1133">Transmembrane helix</keyword>
<dbReference type="InterPro" id="IPR013087">
    <property type="entry name" value="Znf_C2H2_type"/>
</dbReference>
<reference evidence="3" key="1">
    <citation type="submission" date="2023-08" db="EMBL/GenBank/DDBJ databases">
        <authorList>
            <person name="Alioto T."/>
            <person name="Alioto T."/>
            <person name="Gomez Garrido J."/>
        </authorList>
    </citation>
    <scope>NUCLEOTIDE SEQUENCE</scope>
</reference>
<dbReference type="PANTHER" id="PTHR45913:SF22">
    <property type="entry name" value="SCAN BOX DOMAIN-CONTAINING PROTEIN"/>
    <property type="match status" value="1"/>
</dbReference>
<evidence type="ECO:0000259" key="2">
    <source>
        <dbReference type="PROSITE" id="PS00028"/>
    </source>
</evidence>
<evidence type="ECO:0000313" key="4">
    <source>
        <dbReference type="Proteomes" id="UP001162480"/>
    </source>
</evidence>
<dbReference type="PANTHER" id="PTHR45913">
    <property type="entry name" value="EPM2A-INTERACTING PROTEIN 1"/>
    <property type="match status" value="1"/>
</dbReference>